<reference evidence="3" key="1">
    <citation type="submission" date="2016-11" db="EMBL/GenBank/DDBJ databases">
        <authorList>
            <person name="Varghese N."/>
            <person name="Submissions S."/>
        </authorList>
    </citation>
    <scope>NUCLEOTIDE SEQUENCE [LARGE SCALE GENOMIC DNA]</scope>
    <source>
        <strain evidence="3">DSM 29326</strain>
    </source>
</reference>
<dbReference type="AlphaFoldDB" id="A0A1M4WBG7"/>
<proteinExistence type="predicted"/>
<sequence length="103" mass="11810">MTWLTRENIRLRQENAEMARELRDMADRNNRQADAIKRLWLINSRLTGRVDKLRQMLSRQKPVVTMDRRMDATSRAEALFAPREKAEGPDSLQVDSGVAGGAT</sequence>
<dbReference type="RefSeq" id="WP_072856219.1">
    <property type="nucleotide sequence ID" value="NZ_FQUE01000002.1"/>
</dbReference>
<feature type="region of interest" description="Disordered" evidence="1">
    <location>
        <begin position="76"/>
        <end position="103"/>
    </location>
</feature>
<evidence type="ECO:0000313" key="3">
    <source>
        <dbReference type="Proteomes" id="UP000183987"/>
    </source>
</evidence>
<dbReference type="Proteomes" id="UP000183987">
    <property type="component" value="Unassembled WGS sequence"/>
</dbReference>
<gene>
    <name evidence="2" type="ORF">SAMN05444339_10258</name>
</gene>
<dbReference type="STRING" id="366533.SAMN05444339_10258"/>
<accession>A0A1M4WBG7</accession>
<evidence type="ECO:0000313" key="2">
    <source>
        <dbReference type="EMBL" id="SHE78611.1"/>
    </source>
</evidence>
<protein>
    <submittedName>
        <fullName evidence="2">Uncharacterized protein</fullName>
    </submittedName>
</protein>
<keyword evidence="3" id="KW-1185">Reference proteome</keyword>
<dbReference type="EMBL" id="FQUE01000002">
    <property type="protein sequence ID" value="SHE78611.1"/>
    <property type="molecule type" value="Genomic_DNA"/>
</dbReference>
<name>A0A1M4WBG7_LOKAT</name>
<organism evidence="2 3">
    <name type="scientific">Loktanella atrilutea</name>
    <dbReference type="NCBI Taxonomy" id="366533"/>
    <lineage>
        <taxon>Bacteria</taxon>
        <taxon>Pseudomonadati</taxon>
        <taxon>Pseudomonadota</taxon>
        <taxon>Alphaproteobacteria</taxon>
        <taxon>Rhodobacterales</taxon>
        <taxon>Roseobacteraceae</taxon>
        <taxon>Loktanella</taxon>
    </lineage>
</organism>
<evidence type="ECO:0000256" key="1">
    <source>
        <dbReference type="SAM" id="MobiDB-lite"/>
    </source>
</evidence>